<dbReference type="GO" id="GO:0000155">
    <property type="term" value="F:phosphorelay sensor kinase activity"/>
    <property type="evidence" value="ECO:0007669"/>
    <property type="project" value="InterPro"/>
</dbReference>
<reference evidence="15 16" key="1">
    <citation type="submission" date="2017-08" db="EMBL/GenBank/DDBJ databases">
        <title>Infants hospitalized years apart are colonized by the same room-sourced microbial strains.</title>
        <authorList>
            <person name="Brooks B."/>
            <person name="Olm M.R."/>
            <person name="Firek B.A."/>
            <person name="Baker R."/>
            <person name="Thomas B.C."/>
            <person name="Morowitz M.J."/>
            <person name="Banfield J.F."/>
        </authorList>
    </citation>
    <scope>NUCLEOTIDE SEQUENCE [LARGE SCALE GENOMIC DNA]</scope>
    <source>
        <strain evidence="15">S2_006_000_R1_57</strain>
    </source>
</reference>
<dbReference type="GO" id="GO:0005886">
    <property type="term" value="C:plasma membrane"/>
    <property type="evidence" value="ECO:0007669"/>
    <property type="project" value="UniProtKB-SubCell"/>
</dbReference>
<name>A0A2W5ICQ0_9ACTN</name>
<keyword evidence="11 13" id="KW-0472">Membrane</keyword>
<keyword evidence="5" id="KW-0597">Phosphoprotein</keyword>
<keyword evidence="7" id="KW-0547">Nucleotide-binding</keyword>
<evidence type="ECO:0000256" key="2">
    <source>
        <dbReference type="ARBA" id="ARBA00004236"/>
    </source>
</evidence>
<dbReference type="SMART" id="SM00387">
    <property type="entry name" value="HATPase_c"/>
    <property type="match status" value="1"/>
</dbReference>
<evidence type="ECO:0000256" key="10">
    <source>
        <dbReference type="ARBA" id="ARBA00023012"/>
    </source>
</evidence>
<dbReference type="CDD" id="cd00075">
    <property type="entry name" value="HATPase"/>
    <property type="match status" value="1"/>
</dbReference>
<dbReference type="InterPro" id="IPR036890">
    <property type="entry name" value="HATPase_C_sf"/>
</dbReference>
<evidence type="ECO:0000256" key="9">
    <source>
        <dbReference type="ARBA" id="ARBA00022840"/>
    </source>
</evidence>
<dbReference type="PROSITE" id="PS50109">
    <property type="entry name" value="HIS_KIN"/>
    <property type="match status" value="1"/>
</dbReference>
<evidence type="ECO:0000256" key="12">
    <source>
        <dbReference type="ARBA" id="ARBA00039401"/>
    </source>
</evidence>
<dbReference type="FunFam" id="1.10.287.130:FF:000008">
    <property type="entry name" value="Two-component sensor histidine kinase"/>
    <property type="match status" value="1"/>
</dbReference>
<dbReference type="GO" id="GO:0016036">
    <property type="term" value="P:cellular response to phosphate starvation"/>
    <property type="evidence" value="ECO:0007669"/>
    <property type="project" value="TreeGrafter"/>
</dbReference>
<dbReference type="SUPFAM" id="SSF55874">
    <property type="entry name" value="ATPase domain of HSP90 chaperone/DNA topoisomerase II/histidine kinase"/>
    <property type="match status" value="1"/>
</dbReference>
<evidence type="ECO:0000313" key="16">
    <source>
        <dbReference type="Proteomes" id="UP000248606"/>
    </source>
</evidence>
<evidence type="ECO:0000256" key="8">
    <source>
        <dbReference type="ARBA" id="ARBA00022777"/>
    </source>
</evidence>
<evidence type="ECO:0000256" key="6">
    <source>
        <dbReference type="ARBA" id="ARBA00022679"/>
    </source>
</evidence>
<keyword evidence="8 15" id="KW-0418">Kinase</keyword>
<organism evidence="15 16">
    <name type="scientific">Lawsonella clevelandensis</name>
    <dbReference type="NCBI Taxonomy" id="1528099"/>
    <lineage>
        <taxon>Bacteria</taxon>
        <taxon>Bacillati</taxon>
        <taxon>Actinomycetota</taxon>
        <taxon>Actinomycetes</taxon>
        <taxon>Mycobacteriales</taxon>
        <taxon>Lawsonellaceae</taxon>
        <taxon>Lawsonella</taxon>
    </lineage>
</organism>
<evidence type="ECO:0000256" key="11">
    <source>
        <dbReference type="ARBA" id="ARBA00023136"/>
    </source>
</evidence>
<accession>A0A2W5ICQ0</accession>
<dbReference type="Pfam" id="PF02518">
    <property type="entry name" value="HATPase_c"/>
    <property type="match status" value="1"/>
</dbReference>
<keyword evidence="4" id="KW-1003">Cell membrane</keyword>
<evidence type="ECO:0000256" key="13">
    <source>
        <dbReference type="SAM" id="Phobius"/>
    </source>
</evidence>
<dbReference type="InterPro" id="IPR003594">
    <property type="entry name" value="HATPase_dom"/>
</dbReference>
<keyword evidence="10" id="KW-0902">Two-component regulatory system</keyword>
<dbReference type="Proteomes" id="UP000248606">
    <property type="component" value="Unassembled WGS sequence"/>
</dbReference>
<dbReference type="EMBL" id="QFOZ01000004">
    <property type="protein sequence ID" value="PZP89138.1"/>
    <property type="molecule type" value="Genomic_DNA"/>
</dbReference>
<dbReference type="PANTHER" id="PTHR45453">
    <property type="entry name" value="PHOSPHATE REGULON SENSOR PROTEIN PHOR"/>
    <property type="match status" value="1"/>
</dbReference>
<dbReference type="InterPro" id="IPR036097">
    <property type="entry name" value="HisK_dim/P_sf"/>
</dbReference>
<protein>
    <recommendedName>
        <fullName evidence="12">Sensor-like histidine kinase SenX3</fullName>
        <ecNumber evidence="3">2.7.13.3</ecNumber>
    </recommendedName>
</protein>
<evidence type="ECO:0000256" key="1">
    <source>
        <dbReference type="ARBA" id="ARBA00000085"/>
    </source>
</evidence>
<feature type="transmembrane region" description="Helical" evidence="13">
    <location>
        <begin position="6"/>
        <end position="27"/>
    </location>
</feature>
<dbReference type="GO" id="GO:0004721">
    <property type="term" value="F:phosphoprotein phosphatase activity"/>
    <property type="evidence" value="ECO:0007669"/>
    <property type="project" value="TreeGrafter"/>
</dbReference>
<dbReference type="PRINTS" id="PR00344">
    <property type="entry name" value="BCTRLSENSOR"/>
</dbReference>
<dbReference type="Pfam" id="PF00512">
    <property type="entry name" value="HisKA"/>
    <property type="match status" value="1"/>
</dbReference>
<evidence type="ECO:0000256" key="4">
    <source>
        <dbReference type="ARBA" id="ARBA00022475"/>
    </source>
</evidence>
<dbReference type="InterPro" id="IPR003661">
    <property type="entry name" value="HisK_dim/P_dom"/>
</dbReference>
<dbReference type="Gene3D" id="3.30.565.10">
    <property type="entry name" value="Histidine kinase-like ATPase, C-terminal domain"/>
    <property type="match status" value="1"/>
</dbReference>
<keyword evidence="9" id="KW-0067">ATP-binding</keyword>
<dbReference type="GO" id="GO:0005524">
    <property type="term" value="F:ATP binding"/>
    <property type="evidence" value="ECO:0007669"/>
    <property type="project" value="UniProtKB-KW"/>
</dbReference>
<feature type="domain" description="Histidine kinase" evidence="14">
    <location>
        <begin position="168"/>
        <end position="409"/>
    </location>
</feature>
<dbReference type="Gene3D" id="1.10.287.130">
    <property type="match status" value="1"/>
</dbReference>
<evidence type="ECO:0000259" key="14">
    <source>
        <dbReference type="PROSITE" id="PS50109"/>
    </source>
</evidence>
<evidence type="ECO:0000256" key="3">
    <source>
        <dbReference type="ARBA" id="ARBA00012438"/>
    </source>
</evidence>
<dbReference type="InterPro" id="IPR005467">
    <property type="entry name" value="His_kinase_dom"/>
</dbReference>
<dbReference type="InterPro" id="IPR050351">
    <property type="entry name" value="BphY/WalK/GraS-like"/>
</dbReference>
<dbReference type="EC" id="2.7.13.3" evidence="3"/>
<comment type="subcellular location">
    <subcellularLocation>
        <location evidence="2">Cell membrane</location>
    </subcellularLocation>
</comment>
<dbReference type="PANTHER" id="PTHR45453:SF1">
    <property type="entry name" value="PHOSPHATE REGULON SENSOR PROTEIN PHOR"/>
    <property type="match status" value="1"/>
</dbReference>
<keyword evidence="13" id="KW-0812">Transmembrane</keyword>
<dbReference type="FunFam" id="3.30.565.10:FF:000006">
    <property type="entry name" value="Sensor histidine kinase WalK"/>
    <property type="match status" value="1"/>
</dbReference>
<keyword evidence="6" id="KW-0808">Transferase</keyword>
<gene>
    <name evidence="15" type="ORF">DI579_04410</name>
</gene>
<sequence length="423" mass="47439">MESVKAGYVTLIALIVFIVGVVLGVFCPRIIHHFLDRPVHVDHHDDTGISELDALRRIADTAPFGVALVDRMQDVVLTNEQARLLGLVENRHVNDKLWSTVEQVFSSKEPVIFHMQPKTSYRIAKPVESLRVMMKPLEEGDSQFVVIYCIDATEEARLEKTRRDFVANVSHELKTPVGAIALLAEALLADVTDTQQVKYFGERLQSEAMRLAQLISELMELSRLQGAEKLTDPQIVNLDDVVSEALSRSRHSQDKYDVAVRLDSHEGFLVWGDQALLVMAIHNLIENAIRYSEEGKRVVVSRERIRVGTLRERMSGTNCYMSLNHTLRDEQELCIVQVSDKGMGIPPQHINRIFERFYRVDKARSRGRGGTGLGLAIVRQIALNMGGAVMVWSKPGVGSTFTLGFLPADTQELSGVTTQEEKK</sequence>
<keyword evidence="13" id="KW-1133">Transmembrane helix</keyword>
<evidence type="ECO:0000313" key="15">
    <source>
        <dbReference type="EMBL" id="PZP89138.1"/>
    </source>
</evidence>
<evidence type="ECO:0000256" key="5">
    <source>
        <dbReference type="ARBA" id="ARBA00022553"/>
    </source>
</evidence>
<comment type="caution">
    <text evidence="15">The sequence shown here is derived from an EMBL/GenBank/DDBJ whole genome shotgun (WGS) entry which is preliminary data.</text>
</comment>
<comment type="catalytic activity">
    <reaction evidence="1">
        <text>ATP + protein L-histidine = ADP + protein N-phospho-L-histidine.</text>
        <dbReference type="EC" id="2.7.13.3"/>
    </reaction>
</comment>
<evidence type="ECO:0000256" key="7">
    <source>
        <dbReference type="ARBA" id="ARBA00022741"/>
    </source>
</evidence>
<dbReference type="SUPFAM" id="SSF47384">
    <property type="entry name" value="Homodimeric domain of signal transducing histidine kinase"/>
    <property type="match status" value="1"/>
</dbReference>
<dbReference type="CDD" id="cd00082">
    <property type="entry name" value="HisKA"/>
    <property type="match status" value="1"/>
</dbReference>
<dbReference type="AlphaFoldDB" id="A0A2W5ICQ0"/>
<dbReference type="SMART" id="SM00388">
    <property type="entry name" value="HisKA"/>
    <property type="match status" value="1"/>
</dbReference>
<proteinExistence type="predicted"/>
<dbReference type="InterPro" id="IPR004358">
    <property type="entry name" value="Sig_transdc_His_kin-like_C"/>
</dbReference>